<gene>
    <name evidence="2" type="ORF">QYF61_013295</name>
</gene>
<evidence type="ECO:0000313" key="3">
    <source>
        <dbReference type="Proteomes" id="UP001333110"/>
    </source>
</evidence>
<keyword evidence="3" id="KW-1185">Reference proteome</keyword>
<proteinExistence type="predicted"/>
<dbReference type="AlphaFoldDB" id="A0AAN7RNJ4"/>
<evidence type="ECO:0000256" key="1">
    <source>
        <dbReference type="SAM" id="MobiDB-lite"/>
    </source>
</evidence>
<dbReference type="Proteomes" id="UP001333110">
    <property type="component" value="Unassembled WGS sequence"/>
</dbReference>
<comment type="caution">
    <text evidence="2">The sequence shown here is derived from an EMBL/GenBank/DDBJ whole genome shotgun (WGS) entry which is preliminary data.</text>
</comment>
<evidence type="ECO:0008006" key="4">
    <source>
        <dbReference type="Google" id="ProtNLM"/>
    </source>
</evidence>
<evidence type="ECO:0000313" key="2">
    <source>
        <dbReference type="EMBL" id="KAK4810887.1"/>
    </source>
</evidence>
<sequence>MVEQISTLQPMEDLRPEQVQETTDLEGMPSRGTWAGLRAHVNLMKFNKAKCKVLHLGQGNPQYQYRLGDEGIESSPMEKDLGIYWWMKN</sequence>
<protein>
    <recommendedName>
        <fullName evidence="4">Rna-directed dna polymerase from mobile element jockey-like</fullName>
    </recommendedName>
</protein>
<dbReference type="EMBL" id="JAUNZN010000018">
    <property type="protein sequence ID" value="KAK4810887.1"/>
    <property type="molecule type" value="Genomic_DNA"/>
</dbReference>
<feature type="region of interest" description="Disordered" evidence="1">
    <location>
        <begin position="1"/>
        <end position="31"/>
    </location>
</feature>
<reference evidence="2 3" key="1">
    <citation type="journal article" date="2023" name="J. Hered.">
        <title>Chromosome-level genome of the wood stork (Mycteria americana) provides insight into avian chromosome evolution.</title>
        <authorList>
            <person name="Flamio R. Jr."/>
            <person name="Ramstad K.M."/>
        </authorList>
    </citation>
    <scope>NUCLEOTIDE SEQUENCE [LARGE SCALE GENOMIC DNA]</scope>
    <source>
        <strain evidence="2">JAX WOST 10</strain>
    </source>
</reference>
<organism evidence="2 3">
    <name type="scientific">Mycteria americana</name>
    <name type="common">Wood stork</name>
    <dbReference type="NCBI Taxonomy" id="33587"/>
    <lineage>
        <taxon>Eukaryota</taxon>
        <taxon>Metazoa</taxon>
        <taxon>Chordata</taxon>
        <taxon>Craniata</taxon>
        <taxon>Vertebrata</taxon>
        <taxon>Euteleostomi</taxon>
        <taxon>Archelosauria</taxon>
        <taxon>Archosauria</taxon>
        <taxon>Dinosauria</taxon>
        <taxon>Saurischia</taxon>
        <taxon>Theropoda</taxon>
        <taxon>Coelurosauria</taxon>
        <taxon>Aves</taxon>
        <taxon>Neognathae</taxon>
        <taxon>Neoaves</taxon>
        <taxon>Aequornithes</taxon>
        <taxon>Ciconiiformes</taxon>
        <taxon>Ciconiidae</taxon>
        <taxon>Mycteria</taxon>
    </lineage>
</organism>
<name>A0AAN7RNJ4_MYCAM</name>
<accession>A0AAN7RNJ4</accession>